<dbReference type="EMBL" id="RBII01000002">
    <property type="protein sequence ID" value="RKQ68872.1"/>
    <property type="molecule type" value="Genomic_DNA"/>
</dbReference>
<dbReference type="OrthoDB" id="5197177at2"/>
<keyword evidence="1" id="KW-0472">Membrane</keyword>
<protein>
    <submittedName>
        <fullName evidence="2">Uncharacterized protein</fullName>
    </submittedName>
</protein>
<name>A0A420WDA5_9PROT</name>
<keyword evidence="3" id="KW-1185">Reference proteome</keyword>
<dbReference type="Proteomes" id="UP000282211">
    <property type="component" value="Unassembled WGS sequence"/>
</dbReference>
<organism evidence="2 3">
    <name type="scientific">Litorimonas taeanensis</name>
    <dbReference type="NCBI Taxonomy" id="568099"/>
    <lineage>
        <taxon>Bacteria</taxon>
        <taxon>Pseudomonadati</taxon>
        <taxon>Pseudomonadota</taxon>
        <taxon>Alphaproteobacteria</taxon>
        <taxon>Maricaulales</taxon>
        <taxon>Robiginitomaculaceae</taxon>
    </lineage>
</organism>
<evidence type="ECO:0000313" key="3">
    <source>
        <dbReference type="Proteomes" id="UP000282211"/>
    </source>
</evidence>
<sequence>MDSAIWALIGVVIGTILSGVISYALQKSQFNHEKEMFDLENKSLQVVKALLKEMLNHKGYTDRSFDALKQPIGGYSDDEIRQLLHEIDAQRIERNGEEWWFLRSRKEERIEHLRDKKAKRKVE</sequence>
<evidence type="ECO:0000313" key="2">
    <source>
        <dbReference type="EMBL" id="RKQ68872.1"/>
    </source>
</evidence>
<reference evidence="2 3" key="1">
    <citation type="submission" date="2018-10" db="EMBL/GenBank/DDBJ databases">
        <title>Genomic Encyclopedia of Type Strains, Phase IV (KMG-IV): sequencing the most valuable type-strain genomes for metagenomic binning, comparative biology and taxonomic classification.</title>
        <authorList>
            <person name="Goeker M."/>
        </authorList>
    </citation>
    <scope>NUCLEOTIDE SEQUENCE [LARGE SCALE GENOMIC DNA]</scope>
    <source>
        <strain evidence="2 3">DSM 22008</strain>
    </source>
</reference>
<comment type="caution">
    <text evidence="2">The sequence shown here is derived from an EMBL/GenBank/DDBJ whole genome shotgun (WGS) entry which is preliminary data.</text>
</comment>
<keyword evidence="1" id="KW-0812">Transmembrane</keyword>
<dbReference type="RefSeq" id="WP_121100640.1">
    <property type="nucleotide sequence ID" value="NZ_RBII01000002.1"/>
</dbReference>
<dbReference type="AlphaFoldDB" id="A0A420WDA5"/>
<evidence type="ECO:0000256" key="1">
    <source>
        <dbReference type="SAM" id="Phobius"/>
    </source>
</evidence>
<keyword evidence="1" id="KW-1133">Transmembrane helix</keyword>
<accession>A0A420WDA5</accession>
<gene>
    <name evidence="2" type="ORF">DES40_1647</name>
</gene>
<feature type="transmembrane region" description="Helical" evidence="1">
    <location>
        <begin position="6"/>
        <end position="25"/>
    </location>
</feature>
<dbReference type="InParanoid" id="A0A420WDA5"/>
<proteinExistence type="predicted"/>